<dbReference type="EMBL" id="JACXVP010000009">
    <property type="protein sequence ID" value="KAG5585743.1"/>
    <property type="molecule type" value="Genomic_DNA"/>
</dbReference>
<evidence type="ECO:0008006" key="3">
    <source>
        <dbReference type="Google" id="ProtNLM"/>
    </source>
</evidence>
<organism evidence="1 2">
    <name type="scientific">Solanum commersonii</name>
    <name type="common">Commerson's wild potato</name>
    <name type="synonym">Commerson's nightshade</name>
    <dbReference type="NCBI Taxonomy" id="4109"/>
    <lineage>
        <taxon>Eukaryota</taxon>
        <taxon>Viridiplantae</taxon>
        <taxon>Streptophyta</taxon>
        <taxon>Embryophyta</taxon>
        <taxon>Tracheophyta</taxon>
        <taxon>Spermatophyta</taxon>
        <taxon>Magnoliopsida</taxon>
        <taxon>eudicotyledons</taxon>
        <taxon>Gunneridae</taxon>
        <taxon>Pentapetalae</taxon>
        <taxon>asterids</taxon>
        <taxon>lamiids</taxon>
        <taxon>Solanales</taxon>
        <taxon>Solanaceae</taxon>
        <taxon>Solanoideae</taxon>
        <taxon>Solaneae</taxon>
        <taxon>Solanum</taxon>
    </lineage>
</organism>
<comment type="caution">
    <text evidence="1">The sequence shown here is derived from an EMBL/GenBank/DDBJ whole genome shotgun (WGS) entry which is preliminary data.</text>
</comment>
<dbReference type="OrthoDB" id="1324098at2759"/>
<name>A0A9J5XDR2_SOLCO</name>
<accession>A0A9J5XDR2</accession>
<gene>
    <name evidence="1" type="ORF">H5410_046177</name>
</gene>
<sequence length="77" mass="8898">MYCIEHDIANIIIETDSLAMVHILEGKWEVPWSVALEVNIINRLRRDILASEIPSEGKKILNLDKVGTPYIRRNIQE</sequence>
<evidence type="ECO:0000313" key="2">
    <source>
        <dbReference type="Proteomes" id="UP000824120"/>
    </source>
</evidence>
<dbReference type="Proteomes" id="UP000824120">
    <property type="component" value="Chromosome 9"/>
</dbReference>
<keyword evidence="2" id="KW-1185">Reference proteome</keyword>
<dbReference type="AlphaFoldDB" id="A0A9J5XDR2"/>
<protein>
    <recommendedName>
        <fullName evidence="3">RNase H type-1 domain-containing protein</fullName>
    </recommendedName>
</protein>
<evidence type="ECO:0000313" key="1">
    <source>
        <dbReference type="EMBL" id="KAG5585743.1"/>
    </source>
</evidence>
<proteinExistence type="predicted"/>
<reference evidence="1 2" key="1">
    <citation type="submission" date="2020-09" db="EMBL/GenBank/DDBJ databases">
        <title>De no assembly of potato wild relative species, Solanum commersonii.</title>
        <authorList>
            <person name="Cho K."/>
        </authorList>
    </citation>
    <scope>NUCLEOTIDE SEQUENCE [LARGE SCALE GENOMIC DNA]</scope>
    <source>
        <strain evidence="1">LZ3.2</strain>
        <tissue evidence="1">Leaf</tissue>
    </source>
</reference>